<dbReference type="Gene3D" id="1.10.10.60">
    <property type="entry name" value="Homeodomain-like"/>
    <property type="match status" value="1"/>
</dbReference>
<dbReference type="InterPro" id="IPR018062">
    <property type="entry name" value="HTH_AraC-typ_CS"/>
</dbReference>
<keyword evidence="2" id="KW-0238">DNA-binding</keyword>
<name>B8ELM4_METSB</name>
<dbReference type="Proteomes" id="UP000002257">
    <property type="component" value="Chromosome"/>
</dbReference>
<keyword evidence="3" id="KW-0804">Transcription</keyword>
<feature type="domain" description="HTH araC/xylS-type" evidence="4">
    <location>
        <begin position="219"/>
        <end position="318"/>
    </location>
</feature>
<keyword evidence="1" id="KW-0805">Transcription regulation</keyword>
<dbReference type="PROSITE" id="PS00041">
    <property type="entry name" value="HTH_ARAC_FAMILY_1"/>
    <property type="match status" value="1"/>
</dbReference>
<dbReference type="STRING" id="395965.Msil_1049"/>
<dbReference type="EMBL" id="CP001280">
    <property type="protein sequence ID" value="ACK50018.1"/>
    <property type="molecule type" value="Genomic_DNA"/>
</dbReference>
<dbReference type="PANTHER" id="PTHR46796:SF6">
    <property type="entry name" value="ARAC SUBFAMILY"/>
    <property type="match status" value="1"/>
</dbReference>
<dbReference type="Pfam" id="PF12833">
    <property type="entry name" value="HTH_18"/>
    <property type="match status" value="1"/>
</dbReference>
<dbReference type="GO" id="GO:0003700">
    <property type="term" value="F:DNA-binding transcription factor activity"/>
    <property type="evidence" value="ECO:0007669"/>
    <property type="project" value="InterPro"/>
</dbReference>
<evidence type="ECO:0000256" key="1">
    <source>
        <dbReference type="ARBA" id="ARBA00023015"/>
    </source>
</evidence>
<dbReference type="AlphaFoldDB" id="B8ELM4"/>
<dbReference type="InterPro" id="IPR018060">
    <property type="entry name" value="HTH_AraC"/>
</dbReference>
<evidence type="ECO:0000256" key="2">
    <source>
        <dbReference type="ARBA" id="ARBA00023125"/>
    </source>
</evidence>
<dbReference type="PROSITE" id="PS01124">
    <property type="entry name" value="HTH_ARAC_FAMILY_2"/>
    <property type="match status" value="1"/>
</dbReference>
<proteinExistence type="predicted"/>
<accession>B8ELM4</accession>
<dbReference type="InterPro" id="IPR050204">
    <property type="entry name" value="AraC_XylS_family_regulators"/>
</dbReference>
<dbReference type="PRINTS" id="PR00032">
    <property type="entry name" value="HTHARAC"/>
</dbReference>
<evidence type="ECO:0000259" key="4">
    <source>
        <dbReference type="PROSITE" id="PS01124"/>
    </source>
</evidence>
<dbReference type="HOGENOM" id="CLU_049704_0_0_5"/>
<dbReference type="SMART" id="SM00342">
    <property type="entry name" value="HTH_ARAC"/>
    <property type="match status" value="1"/>
</dbReference>
<dbReference type="InterPro" id="IPR009057">
    <property type="entry name" value="Homeodomain-like_sf"/>
</dbReference>
<dbReference type="GO" id="GO:0043565">
    <property type="term" value="F:sequence-specific DNA binding"/>
    <property type="evidence" value="ECO:0007669"/>
    <property type="project" value="InterPro"/>
</dbReference>
<gene>
    <name evidence="5" type="ordered locus">Msil_1049</name>
</gene>
<organism evidence="5 6">
    <name type="scientific">Methylocella silvestris (strain DSM 15510 / CIP 108128 / LMG 27833 / NCIMB 13906 / BL2)</name>
    <dbReference type="NCBI Taxonomy" id="395965"/>
    <lineage>
        <taxon>Bacteria</taxon>
        <taxon>Pseudomonadati</taxon>
        <taxon>Pseudomonadota</taxon>
        <taxon>Alphaproteobacteria</taxon>
        <taxon>Hyphomicrobiales</taxon>
        <taxon>Beijerinckiaceae</taxon>
        <taxon>Methylocella</taxon>
    </lineage>
</organism>
<reference evidence="5 6" key="1">
    <citation type="journal article" date="2010" name="J. Bacteriol.">
        <title>Complete genome sequence of the aerobic facultative methanotroph Methylocella silvestris BL2.</title>
        <authorList>
            <person name="Chen Y."/>
            <person name="Crombie A."/>
            <person name="Rahman M.T."/>
            <person name="Dedysh S.N."/>
            <person name="Liesack W."/>
            <person name="Stott M.B."/>
            <person name="Alam M."/>
            <person name="Theisen A.R."/>
            <person name="Murrell J.C."/>
            <person name="Dunfield P.F."/>
        </authorList>
    </citation>
    <scope>NUCLEOTIDE SEQUENCE [LARGE SCALE GENOMIC DNA]</scope>
    <source>
        <strain evidence="6">DSM 15510 / CIP 108128 / LMG 27833 / NCIMB 13906 / BL2</strain>
    </source>
</reference>
<dbReference type="SUPFAM" id="SSF46689">
    <property type="entry name" value="Homeodomain-like"/>
    <property type="match status" value="1"/>
</dbReference>
<evidence type="ECO:0000256" key="3">
    <source>
        <dbReference type="ARBA" id="ARBA00023163"/>
    </source>
</evidence>
<dbReference type="KEGG" id="msl:Msil_1049"/>
<evidence type="ECO:0000313" key="6">
    <source>
        <dbReference type="Proteomes" id="UP000002257"/>
    </source>
</evidence>
<dbReference type="OrthoDB" id="8004517at2"/>
<dbReference type="PANTHER" id="PTHR46796">
    <property type="entry name" value="HTH-TYPE TRANSCRIPTIONAL ACTIVATOR RHAS-RELATED"/>
    <property type="match status" value="1"/>
</dbReference>
<protein>
    <submittedName>
        <fullName evidence="5">Transcriptional regulator, AraC family</fullName>
    </submittedName>
</protein>
<dbReference type="InterPro" id="IPR020449">
    <property type="entry name" value="Tscrpt_reg_AraC-type_HTH"/>
</dbReference>
<sequence length="350" mass="37332">MDDSSYAARAETLDSSKTAVPHFSFSTKDLPSTDQFGAWREFMSSTVEIQRLEGKEQGFAADQQVWSLGAFALTHALMPGEGHARAWRHLGKDPIDHWCLVVVRDAGRDGSRLIGLRSLGRPFEGAAADRDVLSLFAPRSLFRGLSSLLDAAPDVIADVGLGAILADYLLSLQRRLPGVTEADAPQIVEATRAMIAACLTPAADLRAAAEGAIAATVLERADAIISANLAAKDLGPEFLCRALGVSRSRLYRLFEPTGGVSRAIQRARLIRAQDALRDPADGRPIVVIADALGFADPSSFSRSFRREFGHSPSDARSAGALGFLAPLAAAKPLVCAPIDRLGDVLRSLHA</sequence>
<keyword evidence="6" id="KW-1185">Reference proteome</keyword>
<dbReference type="eggNOG" id="COG2207">
    <property type="taxonomic scope" value="Bacteria"/>
</dbReference>
<evidence type="ECO:0000313" key="5">
    <source>
        <dbReference type="EMBL" id="ACK50018.1"/>
    </source>
</evidence>